<sequence>MTVVRQVPLRFARDGGGEEQGTDLSTVCRDGTVLWVAGDEGPVLHRLSAEPQDGAYGDLVTFPLGDLVDLPEGPGREVDVEGMDRAGDHLWLVGSHSRTRKRVDPDDDDRDVPAILAEVKVRPNRNVLIRLSLAGEGAAARPVTGALLDGDLLTALAADELLRPFLAIPGKDGGLDIEGLVAVDDGLLLGLRGPVLRGWAVVLEIRPRTDPDDPARLTLDGTDPGYRTLFLDLDGLGVRDLCRLGDDVLVLAGPTMDLDGPARLYRWPGAATAQRSTVGRDLLRVAEVATGTGPEEGSDHPEGITVVADADPIEVLVVYDSPATARRPFPGTVLADVLRLSVPRQVTPEPADRSAPAVPVTR</sequence>
<keyword evidence="3" id="KW-1185">Reference proteome</keyword>
<dbReference type="AlphaFoldDB" id="A0A521FUL9"/>
<evidence type="ECO:0000259" key="1">
    <source>
        <dbReference type="Pfam" id="PF12275"/>
    </source>
</evidence>
<evidence type="ECO:0000313" key="3">
    <source>
        <dbReference type="Proteomes" id="UP000317484"/>
    </source>
</evidence>
<dbReference type="Pfam" id="PF12275">
    <property type="entry name" value="DUF3616"/>
    <property type="match status" value="1"/>
</dbReference>
<dbReference type="InterPro" id="IPR022060">
    <property type="entry name" value="DUF3616"/>
</dbReference>
<dbReference type="EMBL" id="FXTJ01000019">
    <property type="protein sequence ID" value="SMO99794.1"/>
    <property type="molecule type" value="Genomic_DNA"/>
</dbReference>
<accession>A0A521FUL9</accession>
<organism evidence="2 3">
    <name type="scientific">Geodermatophilus aquaeductus</name>
    <dbReference type="NCBI Taxonomy" id="1564161"/>
    <lineage>
        <taxon>Bacteria</taxon>
        <taxon>Bacillati</taxon>
        <taxon>Actinomycetota</taxon>
        <taxon>Actinomycetes</taxon>
        <taxon>Geodermatophilales</taxon>
        <taxon>Geodermatophilaceae</taxon>
        <taxon>Geodermatophilus</taxon>
    </lineage>
</organism>
<evidence type="ECO:0000313" key="2">
    <source>
        <dbReference type="EMBL" id="SMO99794.1"/>
    </source>
</evidence>
<feature type="domain" description="DUF3616" evidence="1">
    <location>
        <begin position="23"/>
        <end position="336"/>
    </location>
</feature>
<dbReference type="Proteomes" id="UP000317484">
    <property type="component" value="Unassembled WGS sequence"/>
</dbReference>
<protein>
    <recommendedName>
        <fullName evidence="1">DUF3616 domain-containing protein</fullName>
    </recommendedName>
</protein>
<name>A0A521FUL9_9ACTN</name>
<proteinExistence type="predicted"/>
<reference evidence="2 3" key="1">
    <citation type="submission" date="2017-05" db="EMBL/GenBank/DDBJ databases">
        <authorList>
            <person name="Varghese N."/>
            <person name="Submissions S."/>
        </authorList>
    </citation>
    <scope>NUCLEOTIDE SEQUENCE [LARGE SCALE GENOMIC DNA]</scope>
    <source>
        <strain evidence="2 3">DSM 46834</strain>
    </source>
</reference>
<dbReference type="RefSeq" id="WP_142461199.1">
    <property type="nucleotide sequence ID" value="NZ_FXTJ01000019.1"/>
</dbReference>
<gene>
    <name evidence="2" type="ORF">SAMN06273567_11920</name>
</gene>